<evidence type="ECO:0000313" key="12">
    <source>
        <dbReference type="Proteomes" id="UP001642483"/>
    </source>
</evidence>
<dbReference type="Gene3D" id="1.10.10.60">
    <property type="entry name" value="Homeodomain-like"/>
    <property type="match status" value="1"/>
</dbReference>
<feature type="domain" description="Homeobox" evidence="10">
    <location>
        <begin position="156"/>
        <end position="216"/>
    </location>
</feature>
<dbReference type="SMART" id="SM00389">
    <property type="entry name" value="HOX"/>
    <property type="match status" value="1"/>
</dbReference>
<evidence type="ECO:0000259" key="10">
    <source>
        <dbReference type="PROSITE" id="PS50071"/>
    </source>
</evidence>
<comment type="caution">
    <text evidence="11">The sequence shown here is derived from an EMBL/GenBank/DDBJ whole genome shotgun (WGS) entry which is preliminary data.</text>
</comment>
<dbReference type="PRINTS" id="PR00024">
    <property type="entry name" value="HOMEOBOX"/>
</dbReference>
<dbReference type="PANTHER" id="PTHR24338:SF0">
    <property type="entry name" value="MUSCLE SEGMENTATION HOMEOBOX"/>
    <property type="match status" value="1"/>
</dbReference>
<dbReference type="EMBL" id="CAWYQH010000163">
    <property type="protein sequence ID" value="CAK8697203.1"/>
    <property type="molecule type" value="Genomic_DNA"/>
</dbReference>
<dbReference type="InterPro" id="IPR009057">
    <property type="entry name" value="Homeodomain-like_sf"/>
</dbReference>
<organism evidence="11 12">
    <name type="scientific">Clavelina lepadiformis</name>
    <name type="common">Light-bulb sea squirt</name>
    <name type="synonym">Ascidia lepadiformis</name>
    <dbReference type="NCBI Taxonomy" id="159417"/>
    <lineage>
        <taxon>Eukaryota</taxon>
        <taxon>Metazoa</taxon>
        <taxon>Chordata</taxon>
        <taxon>Tunicata</taxon>
        <taxon>Ascidiacea</taxon>
        <taxon>Aplousobranchia</taxon>
        <taxon>Clavelinidae</taxon>
        <taxon>Clavelina</taxon>
    </lineage>
</organism>
<name>A0ABP0H1E4_CLALP</name>
<accession>A0ABP0H1E4</accession>
<dbReference type="CDD" id="cd00086">
    <property type="entry name" value="homeodomain"/>
    <property type="match status" value="1"/>
</dbReference>
<keyword evidence="4 7" id="KW-0371">Homeobox</keyword>
<evidence type="ECO:0000256" key="4">
    <source>
        <dbReference type="ARBA" id="ARBA00023155"/>
    </source>
</evidence>
<reference evidence="11 12" key="1">
    <citation type="submission" date="2024-02" db="EMBL/GenBank/DDBJ databases">
        <authorList>
            <person name="Daric V."/>
            <person name="Darras S."/>
        </authorList>
    </citation>
    <scope>NUCLEOTIDE SEQUENCE [LARGE SCALE GENOMIC DNA]</scope>
</reference>
<evidence type="ECO:0000256" key="2">
    <source>
        <dbReference type="ARBA" id="ARBA00022473"/>
    </source>
</evidence>
<comment type="similarity">
    <text evidence="6">Belongs to the Msh homeobox family.</text>
</comment>
<feature type="region of interest" description="Disordered" evidence="9">
    <location>
        <begin position="1"/>
        <end position="51"/>
    </location>
</feature>
<dbReference type="Pfam" id="PF00046">
    <property type="entry name" value="Homeodomain"/>
    <property type="match status" value="1"/>
</dbReference>
<dbReference type="PROSITE" id="PS50071">
    <property type="entry name" value="HOMEOBOX_2"/>
    <property type="match status" value="1"/>
</dbReference>
<dbReference type="SUPFAM" id="SSF46689">
    <property type="entry name" value="Homeodomain-like"/>
    <property type="match status" value="1"/>
</dbReference>
<evidence type="ECO:0000256" key="7">
    <source>
        <dbReference type="PROSITE-ProRule" id="PRU00108"/>
    </source>
</evidence>
<evidence type="ECO:0000256" key="8">
    <source>
        <dbReference type="RuleBase" id="RU000682"/>
    </source>
</evidence>
<evidence type="ECO:0000313" key="11">
    <source>
        <dbReference type="EMBL" id="CAK8697203.1"/>
    </source>
</evidence>
<gene>
    <name evidence="11" type="ORF">CVLEPA_LOCUS30468</name>
</gene>
<dbReference type="PROSITE" id="PS00027">
    <property type="entry name" value="HOMEOBOX_1"/>
    <property type="match status" value="1"/>
</dbReference>
<proteinExistence type="inferred from homology"/>
<evidence type="ECO:0000256" key="6">
    <source>
        <dbReference type="ARBA" id="ARBA00038425"/>
    </source>
</evidence>
<dbReference type="InterPro" id="IPR001356">
    <property type="entry name" value="HD"/>
</dbReference>
<protein>
    <recommendedName>
        <fullName evidence="10">Homeobox domain-containing protein</fullName>
    </recommendedName>
</protein>
<dbReference type="InterPro" id="IPR050674">
    <property type="entry name" value="Msh_Homeobox_Regulators"/>
</dbReference>
<evidence type="ECO:0000256" key="1">
    <source>
        <dbReference type="ARBA" id="ARBA00004123"/>
    </source>
</evidence>
<evidence type="ECO:0000256" key="5">
    <source>
        <dbReference type="ARBA" id="ARBA00023242"/>
    </source>
</evidence>
<feature type="DNA-binding region" description="Homeobox" evidence="7">
    <location>
        <begin position="158"/>
        <end position="217"/>
    </location>
</feature>
<dbReference type="PANTHER" id="PTHR24338">
    <property type="entry name" value="HOMEOBOX PROTEIN MSX"/>
    <property type="match status" value="1"/>
</dbReference>
<keyword evidence="2" id="KW-0217">Developmental protein</keyword>
<keyword evidence="12" id="KW-1185">Reference proteome</keyword>
<evidence type="ECO:0000256" key="3">
    <source>
        <dbReference type="ARBA" id="ARBA00023125"/>
    </source>
</evidence>
<keyword evidence="3 7" id="KW-0238">DNA-binding</keyword>
<dbReference type="InterPro" id="IPR020479">
    <property type="entry name" value="HD_metazoa"/>
</dbReference>
<feature type="compositionally biased region" description="Low complexity" evidence="9">
    <location>
        <begin position="11"/>
        <end position="34"/>
    </location>
</feature>
<comment type="subcellular location">
    <subcellularLocation>
        <location evidence="1 7 8">Nucleus</location>
    </subcellularLocation>
</comment>
<dbReference type="InterPro" id="IPR017970">
    <property type="entry name" value="Homeobox_CS"/>
</dbReference>
<sequence length="305" mass="34505">MEAELPPYRVHSLNRSRSNSESSHLDDLSSSSESQDIPSVDAKKRNATTLKKEEKINFSIDFLLSKPEKSPHFPPAHVPVTPRAYKPGYYKGGTYVCPITRQSIDTTMEAKENPHHSEVRRGNAKSPHAIFEKHSPSAFKPNSVEFAVKCPLRKHKPNRKPRTPFSNEQLVALEKRFRKKQYLSISERAEFSSSLSLTETQVKIWFQNRRAKAKRLNEAEFEKIKLAAAAAAYNDMMHGVVPKAHVHYSTSPFDNSFHDSRHRMGLGISPPRVPQFSPQFPAHFSSLSALAPPKSEPVSTISYYP</sequence>
<evidence type="ECO:0000256" key="9">
    <source>
        <dbReference type="SAM" id="MobiDB-lite"/>
    </source>
</evidence>
<dbReference type="Proteomes" id="UP001642483">
    <property type="component" value="Unassembled WGS sequence"/>
</dbReference>
<keyword evidence="5 7" id="KW-0539">Nucleus</keyword>